<dbReference type="Proteomes" id="UP000789405">
    <property type="component" value="Unassembled WGS sequence"/>
</dbReference>
<comment type="caution">
    <text evidence="1">The sequence shown here is derived from an EMBL/GenBank/DDBJ whole genome shotgun (WGS) entry which is preliminary data.</text>
</comment>
<keyword evidence="2" id="KW-1185">Reference proteome</keyword>
<evidence type="ECO:0000313" key="2">
    <source>
        <dbReference type="Proteomes" id="UP000789405"/>
    </source>
</evidence>
<evidence type="ECO:0000313" key="1">
    <source>
        <dbReference type="EMBL" id="CAG8631097.1"/>
    </source>
</evidence>
<dbReference type="AlphaFoldDB" id="A0A9N9D8S6"/>
<accession>A0A9N9D8S6</accession>
<reference evidence="1" key="1">
    <citation type="submission" date="2021-06" db="EMBL/GenBank/DDBJ databases">
        <authorList>
            <person name="Kallberg Y."/>
            <person name="Tangrot J."/>
            <person name="Rosling A."/>
        </authorList>
    </citation>
    <scope>NUCLEOTIDE SEQUENCE</scope>
    <source>
        <strain evidence="1">MA453B</strain>
    </source>
</reference>
<proteinExistence type="predicted"/>
<name>A0A9N9D8S6_9GLOM</name>
<organism evidence="1 2">
    <name type="scientific">Dentiscutata erythropus</name>
    <dbReference type="NCBI Taxonomy" id="1348616"/>
    <lineage>
        <taxon>Eukaryota</taxon>
        <taxon>Fungi</taxon>
        <taxon>Fungi incertae sedis</taxon>
        <taxon>Mucoromycota</taxon>
        <taxon>Glomeromycotina</taxon>
        <taxon>Glomeromycetes</taxon>
        <taxon>Diversisporales</taxon>
        <taxon>Gigasporaceae</taxon>
        <taxon>Dentiscutata</taxon>
    </lineage>
</organism>
<sequence length="42" mass="4905">MTSMYCINNTKSRAKELGIILVDPYKFRTKLNIFTKIREGPL</sequence>
<gene>
    <name evidence="1" type="ORF">DERYTH_LOCUS9151</name>
</gene>
<protein>
    <submittedName>
        <fullName evidence="1">28406_t:CDS:1</fullName>
    </submittedName>
</protein>
<dbReference type="EMBL" id="CAJVPY010004912">
    <property type="protein sequence ID" value="CAG8631097.1"/>
    <property type="molecule type" value="Genomic_DNA"/>
</dbReference>